<comment type="similarity">
    <text evidence="1 3">Belongs to the TPP enzyme family.</text>
</comment>
<feature type="domain" description="Thiamine pyrophosphate enzyme central" evidence="4">
    <location>
        <begin position="196"/>
        <end position="325"/>
    </location>
</feature>
<dbReference type="InterPro" id="IPR012000">
    <property type="entry name" value="Thiamin_PyroP_enz_cen_dom"/>
</dbReference>
<dbReference type="GO" id="GO:0009099">
    <property type="term" value="P:L-valine biosynthetic process"/>
    <property type="evidence" value="ECO:0007669"/>
    <property type="project" value="TreeGrafter"/>
</dbReference>
<accession>A0A1Y5TJK0</accession>
<feature type="domain" description="Thiamine pyrophosphate enzyme N-terminal TPP-binding" evidence="6">
    <location>
        <begin position="7"/>
        <end position="123"/>
    </location>
</feature>
<organism evidence="7 8">
    <name type="scientific">Oceanibacterium hippocampi</name>
    <dbReference type="NCBI Taxonomy" id="745714"/>
    <lineage>
        <taxon>Bacteria</taxon>
        <taxon>Pseudomonadati</taxon>
        <taxon>Pseudomonadota</taxon>
        <taxon>Alphaproteobacteria</taxon>
        <taxon>Sneathiellales</taxon>
        <taxon>Sneathiellaceae</taxon>
        <taxon>Oceanibacterium</taxon>
    </lineage>
</organism>
<dbReference type="GO" id="GO:0050660">
    <property type="term" value="F:flavin adenine dinucleotide binding"/>
    <property type="evidence" value="ECO:0007669"/>
    <property type="project" value="TreeGrafter"/>
</dbReference>
<dbReference type="Pfam" id="PF02775">
    <property type="entry name" value="TPP_enzyme_C"/>
    <property type="match status" value="1"/>
</dbReference>
<evidence type="ECO:0000256" key="2">
    <source>
        <dbReference type="ARBA" id="ARBA00023052"/>
    </source>
</evidence>
<dbReference type="CDD" id="cd07035">
    <property type="entry name" value="TPP_PYR_POX_like"/>
    <property type="match status" value="1"/>
</dbReference>
<evidence type="ECO:0000259" key="5">
    <source>
        <dbReference type="Pfam" id="PF02775"/>
    </source>
</evidence>
<reference evidence="7 8" key="1">
    <citation type="submission" date="2017-03" db="EMBL/GenBank/DDBJ databases">
        <authorList>
            <person name="Afonso C.L."/>
            <person name="Miller P.J."/>
            <person name="Scott M.A."/>
            <person name="Spackman E."/>
            <person name="Goraichik I."/>
            <person name="Dimitrov K.M."/>
            <person name="Suarez D.L."/>
            <person name="Swayne D.E."/>
        </authorList>
    </citation>
    <scope>NUCLEOTIDE SEQUENCE [LARGE SCALE GENOMIC DNA]</scope>
    <source>
        <strain evidence="7 8">CECT 7691</strain>
    </source>
</reference>
<keyword evidence="2 3" id="KW-0786">Thiamine pyrophosphate</keyword>
<dbReference type="SUPFAM" id="SSF52467">
    <property type="entry name" value="DHS-like NAD/FAD-binding domain"/>
    <property type="match status" value="1"/>
</dbReference>
<dbReference type="InterPro" id="IPR029035">
    <property type="entry name" value="DHS-like_NAD/FAD-binding_dom"/>
</dbReference>
<dbReference type="InterPro" id="IPR029061">
    <property type="entry name" value="THDP-binding"/>
</dbReference>
<dbReference type="GO" id="GO:0030976">
    <property type="term" value="F:thiamine pyrophosphate binding"/>
    <property type="evidence" value="ECO:0007669"/>
    <property type="project" value="InterPro"/>
</dbReference>
<dbReference type="InterPro" id="IPR011766">
    <property type="entry name" value="TPP_enzyme_TPP-bd"/>
</dbReference>
<dbReference type="Pfam" id="PF02776">
    <property type="entry name" value="TPP_enzyme_N"/>
    <property type="match status" value="1"/>
</dbReference>
<dbReference type="PANTHER" id="PTHR18968">
    <property type="entry name" value="THIAMINE PYROPHOSPHATE ENZYMES"/>
    <property type="match status" value="1"/>
</dbReference>
<dbReference type="AlphaFoldDB" id="A0A1Y5TJK0"/>
<dbReference type="GO" id="GO:0000287">
    <property type="term" value="F:magnesium ion binding"/>
    <property type="evidence" value="ECO:0007669"/>
    <property type="project" value="InterPro"/>
</dbReference>
<evidence type="ECO:0000259" key="6">
    <source>
        <dbReference type="Pfam" id="PF02776"/>
    </source>
</evidence>
<dbReference type="CDD" id="cd00568">
    <property type="entry name" value="TPP_enzymes"/>
    <property type="match status" value="1"/>
</dbReference>
<evidence type="ECO:0000256" key="3">
    <source>
        <dbReference type="RuleBase" id="RU362132"/>
    </source>
</evidence>
<dbReference type="SUPFAM" id="SSF52518">
    <property type="entry name" value="Thiamin diphosphate-binding fold (THDP-binding)"/>
    <property type="match status" value="2"/>
</dbReference>
<dbReference type="NCBIfam" id="NF005470">
    <property type="entry name" value="PRK07064.1"/>
    <property type="match status" value="1"/>
</dbReference>
<dbReference type="GO" id="GO:0003984">
    <property type="term" value="F:acetolactate synthase activity"/>
    <property type="evidence" value="ECO:0007669"/>
    <property type="project" value="UniProtKB-EC"/>
</dbReference>
<feature type="domain" description="Thiamine pyrophosphate enzyme TPP-binding" evidence="5">
    <location>
        <begin position="386"/>
        <end position="530"/>
    </location>
</feature>
<evidence type="ECO:0000313" key="7">
    <source>
        <dbReference type="EMBL" id="SLN63464.1"/>
    </source>
</evidence>
<dbReference type="InterPro" id="IPR045229">
    <property type="entry name" value="TPP_enz"/>
</dbReference>
<dbReference type="EMBL" id="FWFR01000002">
    <property type="protein sequence ID" value="SLN63464.1"/>
    <property type="molecule type" value="Genomic_DNA"/>
</dbReference>
<dbReference type="OrthoDB" id="4494979at2"/>
<evidence type="ECO:0000259" key="4">
    <source>
        <dbReference type="Pfam" id="PF00205"/>
    </source>
</evidence>
<keyword evidence="7" id="KW-0808">Transferase</keyword>
<dbReference type="InterPro" id="IPR012001">
    <property type="entry name" value="Thiamin_PyroP_enz_TPP-bd_dom"/>
</dbReference>
<dbReference type="GO" id="GO:0005948">
    <property type="term" value="C:acetolactate synthase complex"/>
    <property type="evidence" value="ECO:0007669"/>
    <property type="project" value="TreeGrafter"/>
</dbReference>
<dbReference type="GO" id="GO:0009097">
    <property type="term" value="P:isoleucine biosynthetic process"/>
    <property type="evidence" value="ECO:0007669"/>
    <property type="project" value="TreeGrafter"/>
</dbReference>
<dbReference type="InParanoid" id="A0A1Y5TJK0"/>
<dbReference type="EC" id="2.2.1.6" evidence="7"/>
<dbReference type="Pfam" id="PF00205">
    <property type="entry name" value="TPP_enzyme_M"/>
    <property type="match status" value="1"/>
</dbReference>
<dbReference type="RefSeq" id="WP_085884170.1">
    <property type="nucleotide sequence ID" value="NZ_FWFR01000002.1"/>
</dbReference>
<dbReference type="Proteomes" id="UP000193200">
    <property type="component" value="Unassembled WGS sequence"/>
</dbReference>
<dbReference type="Gene3D" id="3.40.50.1220">
    <property type="entry name" value="TPP-binding domain"/>
    <property type="match status" value="1"/>
</dbReference>
<dbReference type="PANTHER" id="PTHR18968:SF13">
    <property type="entry name" value="ACETOLACTATE SYNTHASE CATALYTIC SUBUNIT, MITOCHONDRIAL"/>
    <property type="match status" value="1"/>
</dbReference>
<gene>
    <name evidence="7" type="primary">ilvB_2</name>
    <name evidence="7" type="ORF">OCH7691_02845</name>
</gene>
<proteinExistence type="inferred from homology"/>
<dbReference type="Gene3D" id="3.40.50.970">
    <property type="match status" value="2"/>
</dbReference>
<evidence type="ECO:0000256" key="1">
    <source>
        <dbReference type="ARBA" id="ARBA00007812"/>
    </source>
</evidence>
<keyword evidence="8" id="KW-1185">Reference proteome</keyword>
<evidence type="ECO:0000313" key="8">
    <source>
        <dbReference type="Proteomes" id="UP000193200"/>
    </source>
</evidence>
<name>A0A1Y5TJK0_9PROT</name>
<sequence>MPEVKTTVGDLVAAFLEAAGVEETFGVISIHNMPMLDAIGRRGNIRYVLARGEAGAVNMADAAARVRGGLTAAFTSTGTACGNAAGAMVEALTAGSPVLHLTGQIDSPYLDRDRGYIHEAPDQPRLLEAVSKASFRVWSPETALGVLREAARIALTPPAGPVSIEIPIDIQKAAVTIPDDLAPIPPVTARPSEVALDALAAALVKARRPLLWLGGGARGATVGAERLVSMGIGVVTSTNGRGIVPEDHPLSLGAVNMVPAVEALYRTCDFMLVAGSRLRGNETRNYKMELPRPLWLADADPRTEGRSYVGDGFVHGDAADILDALADRVAGRMAIDPAFADDLATARETAVTALRDNLGPYGRLIDQLQAVMPRDAVWVRDVTISNSTWGNRLLRIFGPRDGVHALGGGIGQGTPMGIGAAVAAGAQGRKTVTLVGDGGFALSLGELMTAVQERADVVFLLMNDQGYGVIRNIQDVHYGGRRYFADPLAPDFGALSAAMGLAHTVVRDLDDFPDAMAAAIALPGPAMVEIDMIAVGPFKVAFAGPPVPQKAPARESVPA</sequence>
<protein>
    <submittedName>
        <fullName evidence="7">Acetolactate synthase isozyme 1 large subunit</fullName>
        <ecNumber evidence="7">2.2.1.6</ecNumber>
    </submittedName>
</protein>